<evidence type="ECO:0000313" key="11">
    <source>
        <dbReference type="EMBL" id="BDY30917.1"/>
    </source>
</evidence>
<dbReference type="EC" id="6.1.1.17" evidence="8"/>
<dbReference type="HAMAP" id="MF_00022">
    <property type="entry name" value="Glu_tRNA_synth_type1"/>
    <property type="match status" value="1"/>
</dbReference>
<keyword evidence="7 8" id="KW-0030">Aminoacyl-tRNA synthetase</keyword>
<evidence type="ECO:0000256" key="1">
    <source>
        <dbReference type="ARBA" id="ARBA00007894"/>
    </source>
</evidence>
<comment type="function">
    <text evidence="8">Catalyzes the attachment of glutamate to tRNA(Glu) in a two-step reaction: glutamate is first activated by ATP to form Glu-AMP and then transferred to the acceptor end of tRNA(Glu).</text>
</comment>
<dbReference type="Proteomes" id="UP001241092">
    <property type="component" value="Chromosome"/>
</dbReference>
<dbReference type="Pfam" id="PF00749">
    <property type="entry name" value="tRNA-synt_1c"/>
    <property type="match status" value="1"/>
</dbReference>
<organism evidence="11 12">
    <name type="scientific">Mycolicibacterium mageritense</name>
    <name type="common">Mycobacterium mageritense</name>
    <dbReference type="NCBI Taxonomy" id="53462"/>
    <lineage>
        <taxon>Bacteria</taxon>
        <taxon>Bacillati</taxon>
        <taxon>Actinomycetota</taxon>
        <taxon>Actinomycetes</taxon>
        <taxon>Mycobacteriales</taxon>
        <taxon>Mycobacteriaceae</taxon>
        <taxon>Mycolicibacterium</taxon>
    </lineage>
</organism>
<feature type="short sequence motif" description="'KMSKS' region" evidence="8">
    <location>
        <begin position="256"/>
        <end position="260"/>
    </location>
</feature>
<feature type="short sequence motif" description="'HIGH' region" evidence="8">
    <location>
        <begin position="12"/>
        <end position="22"/>
    </location>
</feature>
<dbReference type="InterPro" id="IPR045462">
    <property type="entry name" value="aa-tRNA-synth_I_cd-bd"/>
</dbReference>
<keyword evidence="6 8" id="KW-0648">Protein biosynthesis</keyword>
<comment type="subcellular location">
    <subcellularLocation>
        <location evidence="8">Cytoplasm</location>
    </subcellularLocation>
</comment>
<evidence type="ECO:0000256" key="7">
    <source>
        <dbReference type="ARBA" id="ARBA00023146"/>
    </source>
</evidence>
<dbReference type="AlphaFoldDB" id="A0AAI8TYI7"/>
<keyword evidence="4 8" id="KW-0547">Nucleotide-binding</keyword>
<dbReference type="GO" id="GO:0000049">
    <property type="term" value="F:tRNA binding"/>
    <property type="evidence" value="ECO:0007669"/>
    <property type="project" value="InterPro"/>
</dbReference>
<dbReference type="GO" id="GO:0006424">
    <property type="term" value="P:glutamyl-tRNA aminoacylation"/>
    <property type="evidence" value="ECO:0007669"/>
    <property type="project" value="UniProtKB-UniRule"/>
</dbReference>
<evidence type="ECO:0000256" key="8">
    <source>
        <dbReference type="HAMAP-Rule" id="MF_00022"/>
    </source>
</evidence>
<accession>A0AAI8TYI7</accession>
<comment type="similarity">
    <text evidence="1 8">Belongs to the class-I aminoacyl-tRNA synthetase family. Glutamate--tRNA ligase type 1 subfamily.</text>
</comment>
<evidence type="ECO:0000256" key="2">
    <source>
        <dbReference type="ARBA" id="ARBA00022490"/>
    </source>
</evidence>
<evidence type="ECO:0000256" key="5">
    <source>
        <dbReference type="ARBA" id="ARBA00022840"/>
    </source>
</evidence>
<dbReference type="Gene3D" id="1.10.8.70">
    <property type="entry name" value="Glutamate-tRNA synthetase, class I, anticodon-binding domain 1"/>
    <property type="match status" value="1"/>
</dbReference>
<comment type="caution">
    <text evidence="8">Lacks conserved residue(s) required for the propagation of feature annotation.</text>
</comment>
<dbReference type="InterPro" id="IPR049940">
    <property type="entry name" value="GluQ/Sye"/>
</dbReference>
<dbReference type="PANTHER" id="PTHR43311:SF2">
    <property type="entry name" value="GLUTAMATE--TRNA LIGASE, MITOCHONDRIAL-RELATED"/>
    <property type="match status" value="1"/>
</dbReference>
<dbReference type="InterPro" id="IPR008925">
    <property type="entry name" value="aa_tRNA-synth_I_cd-bd_sf"/>
</dbReference>
<dbReference type="CDD" id="cd00808">
    <property type="entry name" value="GluRS_core"/>
    <property type="match status" value="1"/>
</dbReference>
<keyword evidence="3 8" id="KW-0436">Ligase</keyword>
<name>A0AAI8TYI7_MYCME</name>
<gene>
    <name evidence="8 11" type="primary">gltX</name>
    <name evidence="11" type="ORF">hbim_04866</name>
</gene>
<dbReference type="RefSeq" id="WP_286211519.1">
    <property type="nucleotide sequence ID" value="NZ_AP027452.1"/>
</dbReference>
<evidence type="ECO:0000313" key="12">
    <source>
        <dbReference type="Proteomes" id="UP001241092"/>
    </source>
</evidence>
<dbReference type="InterPro" id="IPR004527">
    <property type="entry name" value="Glu-tRNA-ligase_bac/mito"/>
</dbReference>
<feature type="binding site" evidence="8">
    <location>
        <position position="259"/>
    </location>
    <ligand>
        <name>ATP</name>
        <dbReference type="ChEBI" id="CHEBI:30616"/>
    </ligand>
</feature>
<feature type="domain" description="Glutamyl/glutaminyl-tRNA synthetase class Ib catalytic" evidence="9">
    <location>
        <begin position="6"/>
        <end position="322"/>
    </location>
</feature>
<sequence length="486" mass="53621">MTNAPVRVRFCPSPTGTPHVGLVRTALFNWAYARHTGGTFVFRIEDTDAARDSQESYDAILDALRWLGLNWDEGPEVGGPHEPYRQSERSEIYRDVIARLKEAGEVYEAYSTPAEVEARHIAAGRNPKLGYDNFDRTLTDEQRARFAAEGREPVLRLRMPDEDLTWNDLVRGPTTFAAGVVPDYAITRANGDPLYTLVNPVDDALMKITHVLRGEDLLPSTPRQLALYQALIRIGVTDAIPEFAHLPSVLGDGNKKLSKRDPQSNLFLHRDRGFIPEGLLNYLALLGWGIADDHDVFSLDEMVAAFDVVDVNSNPARFDQKKADAINAEHIRMLAPDEFTARLREYFVTHGHDTGLDDAAFAEAAALVQTRIVVLGDAWGLLKFFNDGDYELDEKAAGKELKPEAAPVLAAALSALEGLEEWTTAAIEDALKTALVDGLELKPRKAFGPIRVAVTGAAVSPPLFESMELLGRERSLARLRAVADTV</sequence>
<dbReference type="GO" id="GO:0005829">
    <property type="term" value="C:cytosol"/>
    <property type="evidence" value="ECO:0007669"/>
    <property type="project" value="TreeGrafter"/>
</dbReference>
<dbReference type="NCBIfam" id="TIGR00464">
    <property type="entry name" value="gltX_bact"/>
    <property type="match status" value="1"/>
</dbReference>
<dbReference type="Gene3D" id="1.10.1160.10">
    <property type="entry name" value="Glutamyl-trna Synthetase, Domain 2"/>
    <property type="match status" value="1"/>
</dbReference>
<evidence type="ECO:0000256" key="6">
    <source>
        <dbReference type="ARBA" id="ARBA00022917"/>
    </source>
</evidence>
<dbReference type="Gene3D" id="3.40.50.620">
    <property type="entry name" value="HUPs"/>
    <property type="match status" value="1"/>
</dbReference>
<dbReference type="InterPro" id="IPR020061">
    <property type="entry name" value="Glu_tRNA_lig_a-bdl"/>
</dbReference>
<proteinExistence type="inferred from homology"/>
<dbReference type="SUPFAM" id="SSF52374">
    <property type="entry name" value="Nucleotidylyl transferase"/>
    <property type="match status" value="1"/>
</dbReference>
<dbReference type="Pfam" id="PF19269">
    <property type="entry name" value="Anticodon_2"/>
    <property type="match status" value="1"/>
</dbReference>
<dbReference type="SUPFAM" id="SSF48163">
    <property type="entry name" value="An anticodon-binding domain of class I aminoacyl-tRNA synthetases"/>
    <property type="match status" value="1"/>
</dbReference>
<dbReference type="Gene3D" id="1.10.10.350">
    <property type="match status" value="1"/>
</dbReference>
<keyword evidence="2 8" id="KW-0963">Cytoplasm</keyword>
<comment type="subunit">
    <text evidence="8">Monomer.</text>
</comment>
<dbReference type="GO" id="GO:0005524">
    <property type="term" value="F:ATP binding"/>
    <property type="evidence" value="ECO:0007669"/>
    <property type="project" value="UniProtKB-UniRule"/>
</dbReference>
<evidence type="ECO:0000259" key="9">
    <source>
        <dbReference type="Pfam" id="PF00749"/>
    </source>
</evidence>
<reference evidence="11" key="1">
    <citation type="submission" date="2023-03" db="EMBL/GenBank/DDBJ databases">
        <title>Draft genome sequence of a Mycolicibacterium mageritense strain H4_3_1 isolated from a hybrid biological-inorganic system reactor.</title>
        <authorList>
            <person name="Feng X."/>
            <person name="Kazama D."/>
            <person name="Sato K."/>
            <person name="Kobayashi H."/>
        </authorList>
    </citation>
    <scope>NUCLEOTIDE SEQUENCE</scope>
    <source>
        <strain evidence="11">H4_3_1</strain>
    </source>
</reference>
<dbReference type="FunFam" id="3.40.50.620:FF:000149">
    <property type="entry name" value="Glutamate--tRNA ligase"/>
    <property type="match status" value="1"/>
</dbReference>
<keyword evidence="5 8" id="KW-0067">ATP-binding</keyword>
<evidence type="ECO:0000259" key="10">
    <source>
        <dbReference type="Pfam" id="PF19269"/>
    </source>
</evidence>
<dbReference type="GO" id="GO:0004818">
    <property type="term" value="F:glutamate-tRNA ligase activity"/>
    <property type="evidence" value="ECO:0007669"/>
    <property type="project" value="UniProtKB-UniRule"/>
</dbReference>
<dbReference type="InterPro" id="IPR020751">
    <property type="entry name" value="aa-tRNA-synth_I_codon-bd_sub2"/>
</dbReference>
<evidence type="ECO:0000256" key="4">
    <source>
        <dbReference type="ARBA" id="ARBA00022741"/>
    </source>
</evidence>
<feature type="domain" description="Aminoacyl-tRNA synthetase class I anticodon-binding" evidence="10">
    <location>
        <begin position="338"/>
        <end position="482"/>
    </location>
</feature>
<dbReference type="InterPro" id="IPR020752">
    <property type="entry name" value="Glu-tRNA-synth_I_codon-bd_sub1"/>
</dbReference>
<protein>
    <recommendedName>
        <fullName evidence="8">Glutamate--tRNA ligase</fullName>
        <ecNumber evidence="8">6.1.1.17</ecNumber>
    </recommendedName>
    <alternativeName>
        <fullName evidence="8">Glutamyl-tRNA synthetase</fullName>
        <shortName evidence="8">GluRS</shortName>
    </alternativeName>
</protein>
<dbReference type="EMBL" id="AP027452">
    <property type="protein sequence ID" value="BDY30917.1"/>
    <property type="molecule type" value="Genomic_DNA"/>
</dbReference>
<dbReference type="GO" id="GO:0008270">
    <property type="term" value="F:zinc ion binding"/>
    <property type="evidence" value="ECO:0007669"/>
    <property type="project" value="InterPro"/>
</dbReference>
<evidence type="ECO:0000256" key="3">
    <source>
        <dbReference type="ARBA" id="ARBA00022598"/>
    </source>
</evidence>
<dbReference type="InterPro" id="IPR020058">
    <property type="entry name" value="Glu/Gln-tRNA-synth_Ib_cat-dom"/>
</dbReference>
<dbReference type="InterPro" id="IPR033910">
    <property type="entry name" value="GluRS_core"/>
</dbReference>
<comment type="catalytic activity">
    <reaction evidence="8">
        <text>tRNA(Glu) + L-glutamate + ATP = L-glutamyl-tRNA(Glu) + AMP + diphosphate</text>
        <dbReference type="Rhea" id="RHEA:23540"/>
        <dbReference type="Rhea" id="RHEA-COMP:9663"/>
        <dbReference type="Rhea" id="RHEA-COMP:9680"/>
        <dbReference type="ChEBI" id="CHEBI:29985"/>
        <dbReference type="ChEBI" id="CHEBI:30616"/>
        <dbReference type="ChEBI" id="CHEBI:33019"/>
        <dbReference type="ChEBI" id="CHEBI:78442"/>
        <dbReference type="ChEBI" id="CHEBI:78520"/>
        <dbReference type="ChEBI" id="CHEBI:456215"/>
        <dbReference type="EC" id="6.1.1.17"/>
    </reaction>
</comment>
<dbReference type="PRINTS" id="PR00987">
    <property type="entry name" value="TRNASYNTHGLU"/>
</dbReference>
<dbReference type="InterPro" id="IPR000924">
    <property type="entry name" value="Glu/Gln-tRNA-synth"/>
</dbReference>
<dbReference type="Gene3D" id="3.90.800.10">
    <property type="entry name" value="Glutamyl-tRNA Synthetase, Domain 3"/>
    <property type="match status" value="1"/>
</dbReference>
<dbReference type="PANTHER" id="PTHR43311">
    <property type="entry name" value="GLUTAMATE--TRNA LIGASE"/>
    <property type="match status" value="1"/>
</dbReference>
<dbReference type="InterPro" id="IPR014729">
    <property type="entry name" value="Rossmann-like_a/b/a_fold"/>
</dbReference>